<dbReference type="InterPro" id="IPR011335">
    <property type="entry name" value="Restrct_endonuc-II-like"/>
</dbReference>
<dbReference type="SUPFAM" id="SSF52980">
    <property type="entry name" value="Restriction endonuclease-like"/>
    <property type="match status" value="1"/>
</dbReference>
<proteinExistence type="predicted"/>
<dbReference type="InterPro" id="IPR056339">
    <property type="entry name" value="CARF_Card1"/>
</dbReference>
<reference evidence="2 3" key="1">
    <citation type="submission" date="2016-11" db="EMBL/GenBank/DDBJ databases">
        <authorList>
            <person name="Manzoor S."/>
        </authorList>
    </citation>
    <scope>NUCLEOTIDE SEQUENCE [LARGE SCALE GENOMIC DNA]</scope>
    <source>
        <strain evidence="2">Clostridium ultunense strain Esp</strain>
    </source>
</reference>
<dbReference type="GO" id="GO:0003676">
    <property type="term" value="F:nucleic acid binding"/>
    <property type="evidence" value="ECO:0007669"/>
    <property type="project" value="InterPro"/>
</dbReference>
<dbReference type="Pfam" id="PF23400">
    <property type="entry name" value="CARF_Card1"/>
    <property type="match status" value="1"/>
</dbReference>
<dbReference type="Gene3D" id="3.40.1350.10">
    <property type="match status" value="1"/>
</dbReference>
<dbReference type="Gene3D" id="3.40.50.10770">
    <property type="entry name" value="Hypothetical protein VC1899 like domain (Restriction endonuclease-like)"/>
    <property type="match status" value="1"/>
</dbReference>
<gene>
    <name evidence="2" type="ORF">CUESP1_1080</name>
</gene>
<dbReference type="RefSeq" id="WP_109840509.1">
    <property type="nucleotide sequence ID" value="NZ_LT669839.1"/>
</dbReference>
<protein>
    <recommendedName>
        <fullName evidence="1">Card1 CARF domain-containing protein</fullName>
    </recommendedName>
</protein>
<name>A0A1M4PLX4_9FIRM</name>
<evidence type="ECO:0000313" key="3">
    <source>
        <dbReference type="Proteomes" id="UP000245423"/>
    </source>
</evidence>
<dbReference type="InterPro" id="IPR011856">
    <property type="entry name" value="tRNA_endonuc-like_dom_sf"/>
</dbReference>
<sequence length="448" mass="52375">MYNGEVSNVFMCLVGSNPLPNYIVTDFLMSHEDKYRSYVPKPDIYYFIHTGKDGTEDYQKRIKRKVSDSNICQGISLSDSRDAGKIINSLNNKLNKFIHDNNIKTIHLNYTGGTKPMAVLTYKWLQEQINGTFELILSDIDPKNNKLNIMKDREKGSLSYILNYDLTDIITIHIEDLLELHGMKLINTNKNAEGQIDRYLNIERLSKEEQWNRKQSFFTKCLKTNKETNEKKLKKILQVNKSLNDRKRNREIGKPSKKDWKTKDKKELNNELNQSFSEYMPNHLKETLEEYEEEKFAEIVGFFAGKWLEYYIYERIYKILEKENLIDKMQLYHSVNVDMKVDGHIRPAEIDIIAIKGYKLYYFTITTGKRIGVCKQKAFEGIFRARQLGGEHARVIGVNMMPNEAYNGNNENYNRKLEADLKSFKLESGEIDIIGYDDVAATPKKRLN</sequence>
<organism evidence="2 3">
    <name type="scientific">[Clostridium] ultunense Esp</name>
    <dbReference type="NCBI Taxonomy" id="1288971"/>
    <lineage>
        <taxon>Bacteria</taxon>
        <taxon>Bacillati</taxon>
        <taxon>Bacillota</taxon>
        <taxon>Tissierellia</taxon>
        <taxon>Tissierellales</taxon>
        <taxon>Tepidimicrobiaceae</taxon>
        <taxon>Schnuerera</taxon>
    </lineage>
</organism>
<evidence type="ECO:0000259" key="1">
    <source>
        <dbReference type="Pfam" id="PF23400"/>
    </source>
</evidence>
<dbReference type="EMBL" id="LT669839">
    <property type="protein sequence ID" value="SHD76454.1"/>
    <property type="molecule type" value="Genomic_DNA"/>
</dbReference>
<keyword evidence="3" id="KW-1185">Reference proteome</keyword>
<evidence type="ECO:0000313" key="2">
    <source>
        <dbReference type="EMBL" id="SHD76454.1"/>
    </source>
</evidence>
<feature type="domain" description="Card1 CARF" evidence="1">
    <location>
        <begin position="38"/>
        <end position="142"/>
    </location>
</feature>
<dbReference type="AlphaFoldDB" id="A0A1M4PLX4"/>
<dbReference type="Proteomes" id="UP000245423">
    <property type="component" value="Chromosome 1"/>
</dbReference>
<accession>A0A1M4PLX4</accession>
<dbReference type="OrthoDB" id="9797116at2"/>